<dbReference type="EMBL" id="JAWRVE010000082">
    <property type="protein sequence ID" value="KAL1861780.1"/>
    <property type="molecule type" value="Genomic_DNA"/>
</dbReference>
<evidence type="ECO:0000256" key="9">
    <source>
        <dbReference type="ARBA" id="ARBA00023128"/>
    </source>
</evidence>
<accession>A0ABR3WHS0</accession>
<evidence type="ECO:0000259" key="15">
    <source>
        <dbReference type="SMART" id="SM01024"/>
    </source>
</evidence>
<organism evidence="16 17">
    <name type="scientific">Diaporthe australafricana</name>
    <dbReference type="NCBI Taxonomy" id="127596"/>
    <lineage>
        <taxon>Eukaryota</taxon>
        <taxon>Fungi</taxon>
        <taxon>Dikarya</taxon>
        <taxon>Ascomycota</taxon>
        <taxon>Pezizomycotina</taxon>
        <taxon>Sordariomycetes</taxon>
        <taxon>Sordariomycetidae</taxon>
        <taxon>Diaporthales</taxon>
        <taxon>Diaporthaceae</taxon>
        <taxon>Diaporthe</taxon>
    </lineage>
</organism>
<evidence type="ECO:0000313" key="17">
    <source>
        <dbReference type="Proteomes" id="UP001583177"/>
    </source>
</evidence>
<dbReference type="PANTHER" id="PTHR23070">
    <property type="entry name" value="BCS1 AAA-TYPE ATPASE"/>
    <property type="match status" value="1"/>
</dbReference>
<evidence type="ECO:0000256" key="12">
    <source>
        <dbReference type="RuleBase" id="RU003651"/>
    </source>
</evidence>
<dbReference type="Pfam" id="PF25426">
    <property type="entry name" value="AAA_lid_BCS1"/>
    <property type="match status" value="1"/>
</dbReference>
<evidence type="ECO:0000259" key="14">
    <source>
        <dbReference type="SMART" id="SM00382"/>
    </source>
</evidence>
<dbReference type="SMART" id="SM01024">
    <property type="entry name" value="BCS1_N"/>
    <property type="match status" value="1"/>
</dbReference>
<dbReference type="SUPFAM" id="SSF52540">
    <property type="entry name" value="P-loop containing nucleoside triphosphate hydrolases"/>
    <property type="match status" value="1"/>
</dbReference>
<keyword evidence="17" id="KW-1185">Reference proteome</keyword>
<feature type="region of interest" description="Disordered" evidence="13">
    <location>
        <begin position="372"/>
        <end position="402"/>
    </location>
</feature>
<dbReference type="InterPro" id="IPR003960">
    <property type="entry name" value="ATPase_AAA_CS"/>
</dbReference>
<dbReference type="PROSITE" id="PS00674">
    <property type="entry name" value="AAA"/>
    <property type="match status" value="1"/>
</dbReference>
<dbReference type="InterPro" id="IPR057495">
    <property type="entry name" value="AAA_lid_BCS1"/>
</dbReference>
<evidence type="ECO:0000256" key="6">
    <source>
        <dbReference type="ARBA" id="ARBA00022801"/>
    </source>
</evidence>
<gene>
    <name evidence="16" type="ORF">Daus18300_008596</name>
</gene>
<keyword evidence="5" id="KW-0999">Mitochondrion inner membrane</keyword>
<dbReference type="InterPro" id="IPR050747">
    <property type="entry name" value="Mitochondrial_chaperone_BCS1"/>
</dbReference>
<evidence type="ECO:0008006" key="18">
    <source>
        <dbReference type="Google" id="ProtNLM"/>
    </source>
</evidence>
<evidence type="ECO:0000313" key="16">
    <source>
        <dbReference type="EMBL" id="KAL1861780.1"/>
    </source>
</evidence>
<keyword evidence="4 12" id="KW-0547">Nucleotide-binding</keyword>
<keyword evidence="3" id="KW-0812">Transmembrane</keyword>
<evidence type="ECO:0000256" key="7">
    <source>
        <dbReference type="ARBA" id="ARBA00022840"/>
    </source>
</evidence>
<keyword evidence="10" id="KW-0472">Membrane</keyword>
<keyword evidence="7 12" id="KW-0067">ATP-binding</keyword>
<comment type="caution">
    <text evidence="16">The sequence shown here is derived from an EMBL/GenBank/DDBJ whole genome shotgun (WGS) entry which is preliminary data.</text>
</comment>
<feature type="region of interest" description="Disordered" evidence="13">
    <location>
        <begin position="541"/>
        <end position="579"/>
    </location>
</feature>
<comment type="catalytic activity">
    <reaction evidence="11">
        <text>ATP + H2O = ADP + phosphate + H(+)</text>
        <dbReference type="Rhea" id="RHEA:13065"/>
        <dbReference type="ChEBI" id="CHEBI:15377"/>
        <dbReference type="ChEBI" id="CHEBI:15378"/>
        <dbReference type="ChEBI" id="CHEBI:30616"/>
        <dbReference type="ChEBI" id="CHEBI:43474"/>
        <dbReference type="ChEBI" id="CHEBI:456216"/>
    </reaction>
    <physiologicalReaction direction="left-to-right" evidence="11">
        <dbReference type="Rhea" id="RHEA:13066"/>
    </physiologicalReaction>
</comment>
<keyword evidence="6" id="KW-0378">Hydrolase</keyword>
<evidence type="ECO:0000256" key="5">
    <source>
        <dbReference type="ARBA" id="ARBA00022792"/>
    </source>
</evidence>
<feature type="domain" description="AAA+ ATPase" evidence="14">
    <location>
        <begin position="286"/>
        <end position="453"/>
    </location>
</feature>
<evidence type="ECO:0000256" key="10">
    <source>
        <dbReference type="ARBA" id="ARBA00023136"/>
    </source>
</evidence>
<evidence type="ECO:0000256" key="4">
    <source>
        <dbReference type="ARBA" id="ARBA00022741"/>
    </source>
</evidence>
<reference evidence="16 17" key="1">
    <citation type="journal article" date="2024" name="IMA Fungus">
        <title>IMA Genome - F19 : A genome assembly and annotation guide to empower mycologists, including annotated draft genome sequences of Ceratocystis pirilliformis, Diaporthe australafricana, Fusarium ophioides, Paecilomyces lecythidis, and Sporothrix stenoceras.</title>
        <authorList>
            <person name="Aylward J."/>
            <person name="Wilson A.M."/>
            <person name="Visagie C.M."/>
            <person name="Spraker J."/>
            <person name="Barnes I."/>
            <person name="Buitendag C."/>
            <person name="Ceriani C."/>
            <person name="Del Mar Angel L."/>
            <person name="du Plessis D."/>
            <person name="Fuchs T."/>
            <person name="Gasser K."/>
            <person name="Kramer D."/>
            <person name="Li W."/>
            <person name="Munsamy K."/>
            <person name="Piso A."/>
            <person name="Price J.L."/>
            <person name="Sonnekus B."/>
            <person name="Thomas C."/>
            <person name="van der Nest A."/>
            <person name="van Dijk A."/>
            <person name="van Heerden A."/>
            <person name="van Vuuren N."/>
            <person name="Yilmaz N."/>
            <person name="Duong T.A."/>
            <person name="van der Merwe N.A."/>
            <person name="Wingfield M.J."/>
            <person name="Wingfield B.D."/>
        </authorList>
    </citation>
    <scope>NUCLEOTIDE SEQUENCE [LARGE SCALE GENOMIC DNA]</scope>
    <source>
        <strain evidence="16 17">CMW 18300</strain>
    </source>
</reference>
<dbReference type="SMART" id="SM00382">
    <property type="entry name" value="AAA"/>
    <property type="match status" value="1"/>
</dbReference>
<dbReference type="Pfam" id="PF08740">
    <property type="entry name" value="BCS1_N"/>
    <property type="match status" value="1"/>
</dbReference>
<feature type="domain" description="BCS1 N-terminal" evidence="15">
    <location>
        <begin position="59"/>
        <end position="253"/>
    </location>
</feature>
<dbReference type="InterPro" id="IPR027417">
    <property type="entry name" value="P-loop_NTPase"/>
</dbReference>
<evidence type="ECO:0000256" key="1">
    <source>
        <dbReference type="ARBA" id="ARBA00004434"/>
    </source>
</evidence>
<dbReference type="InterPro" id="IPR014851">
    <property type="entry name" value="BCS1_N"/>
</dbReference>
<dbReference type="Pfam" id="PF00004">
    <property type="entry name" value="AAA"/>
    <property type="match status" value="2"/>
</dbReference>
<evidence type="ECO:0000256" key="13">
    <source>
        <dbReference type="SAM" id="MobiDB-lite"/>
    </source>
</evidence>
<evidence type="ECO:0000256" key="8">
    <source>
        <dbReference type="ARBA" id="ARBA00022989"/>
    </source>
</evidence>
<dbReference type="InterPro" id="IPR003593">
    <property type="entry name" value="AAA+_ATPase"/>
</dbReference>
<dbReference type="Proteomes" id="UP001583177">
    <property type="component" value="Unassembled WGS sequence"/>
</dbReference>
<dbReference type="InterPro" id="IPR003959">
    <property type="entry name" value="ATPase_AAA_core"/>
</dbReference>
<evidence type="ECO:0000256" key="2">
    <source>
        <dbReference type="ARBA" id="ARBA00007448"/>
    </source>
</evidence>
<comment type="subcellular location">
    <subcellularLocation>
        <location evidence="1">Mitochondrion inner membrane</location>
        <topology evidence="1">Single-pass membrane protein</topology>
    </subcellularLocation>
</comment>
<dbReference type="Gene3D" id="3.40.50.300">
    <property type="entry name" value="P-loop containing nucleotide triphosphate hydrolases"/>
    <property type="match status" value="1"/>
</dbReference>
<sequence>MDVIPSLKGISSVAIWPVLMMNWRRIVAYFPAIERLVDGLDSERILHVLLGTRAGLSMLGLLSSLTAAHFLHLAWNAVWRLAMITFNTKCSISEHSNIHDQVLSWVTKNPKFRSATRVKIMDRTDTKVEVSDTEDSIDIERMMNEIPPTFRPEIGQVRFWYKGAYFWMYERKDKKLEYHGKEAPDNWLDIYCFSWNRSTKPLKELLVTILKEDAAQNSGKTLIWCPERQMTPYNSMPYWCRSRSRLRRSLNTVILNQQQKDTVVDDITNFLSRSGVMWHKEKGLPLRLGYLFSGPPGTGKSSLAFALASNFGLPVYMINLSSPGFSDSDIESLFSSVPRHCIVLLEDVDATQPLSRNLDDAKGSDEAIAVPTLLPSLDDDDMPPLLPGPRARRPGGTRRGNSVTLSGLLNAIDGVAASEGRILIMTTNHVENLDEALIRTGRADRIVTFTHATKQQAGEMFANAYTGTRWGQHMSREAVLRHPEMEEWTDGDIARLAAEFSDRIRGEEFSPALLQQYFKDFRAEPRRAVQELGAWMVDPRGYRKPSLRHRPDGAGAAPVGEEKLDGGHDSTPENPSVSE</sequence>
<name>A0ABR3WHS0_9PEZI</name>
<feature type="compositionally biased region" description="Basic and acidic residues" evidence="13">
    <location>
        <begin position="560"/>
        <end position="571"/>
    </location>
</feature>
<comment type="similarity">
    <text evidence="2">Belongs to the AAA ATPase family. BCS1 subfamily.</text>
</comment>
<keyword evidence="9" id="KW-0496">Mitochondrion</keyword>
<keyword evidence="8" id="KW-1133">Transmembrane helix</keyword>
<protein>
    <recommendedName>
        <fullName evidence="18">Mitochondrial chaperone BCS1</fullName>
    </recommendedName>
</protein>
<proteinExistence type="inferred from homology"/>
<evidence type="ECO:0000256" key="3">
    <source>
        <dbReference type="ARBA" id="ARBA00022692"/>
    </source>
</evidence>
<evidence type="ECO:0000256" key="11">
    <source>
        <dbReference type="ARBA" id="ARBA00048778"/>
    </source>
</evidence>